<evidence type="ECO:0000256" key="1">
    <source>
        <dbReference type="SAM" id="Phobius"/>
    </source>
</evidence>
<gene>
    <name evidence="2" type="ORF">CC80DRAFT_430552</name>
</gene>
<sequence>FSSRLIHFLTMLGINAKANHLRMVKNYSYILTSMVYCIRVLAIEKLLLAAYYNK</sequence>
<dbReference type="OrthoDB" id="3943268at2759"/>
<dbReference type="EMBL" id="ML977047">
    <property type="protein sequence ID" value="KAF1948815.1"/>
    <property type="molecule type" value="Genomic_DNA"/>
</dbReference>
<dbReference type="AlphaFoldDB" id="A0A6A5T795"/>
<evidence type="ECO:0000313" key="3">
    <source>
        <dbReference type="Proteomes" id="UP000800035"/>
    </source>
</evidence>
<reference evidence="2" key="1">
    <citation type="journal article" date="2020" name="Stud. Mycol.">
        <title>101 Dothideomycetes genomes: a test case for predicting lifestyles and emergence of pathogens.</title>
        <authorList>
            <person name="Haridas S."/>
            <person name="Albert R."/>
            <person name="Binder M."/>
            <person name="Bloem J."/>
            <person name="Labutti K."/>
            <person name="Salamov A."/>
            <person name="Andreopoulos B."/>
            <person name="Baker S."/>
            <person name="Barry K."/>
            <person name="Bills G."/>
            <person name="Bluhm B."/>
            <person name="Cannon C."/>
            <person name="Castanera R."/>
            <person name="Culley D."/>
            <person name="Daum C."/>
            <person name="Ezra D."/>
            <person name="Gonzalez J."/>
            <person name="Henrissat B."/>
            <person name="Kuo A."/>
            <person name="Liang C."/>
            <person name="Lipzen A."/>
            <person name="Lutzoni F."/>
            <person name="Magnuson J."/>
            <person name="Mondo S."/>
            <person name="Nolan M."/>
            <person name="Ohm R."/>
            <person name="Pangilinan J."/>
            <person name="Park H.-J."/>
            <person name="Ramirez L."/>
            <person name="Alfaro M."/>
            <person name="Sun H."/>
            <person name="Tritt A."/>
            <person name="Yoshinaga Y."/>
            <person name="Zwiers L.-H."/>
            <person name="Turgeon B."/>
            <person name="Goodwin S."/>
            <person name="Spatafora J."/>
            <person name="Crous P."/>
            <person name="Grigoriev I."/>
        </authorList>
    </citation>
    <scope>NUCLEOTIDE SEQUENCE</scope>
    <source>
        <strain evidence="2">CBS 675.92</strain>
    </source>
</reference>
<keyword evidence="1" id="KW-0472">Membrane</keyword>
<keyword evidence="3" id="KW-1185">Reference proteome</keyword>
<protein>
    <submittedName>
        <fullName evidence="2">Uncharacterized protein</fullName>
    </submittedName>
</protein>
<proteinExistence type="predicted"/>
<feature type="transmembrane region" description="Helical" evidence="1">
    <location>
        <begin position="28"/>
        <end position="52"/>
    </location>
</feature>
<feature type="non-terminal residue" evidence="2">
    <location>
        <position position="1"/>
    </location>
</feature>
<name>A0A6A5T795_9PLEO</name>
<dbReference type="Proteomes" id="UP000800035">
    <property type="component" value="Unassembled WGS sequence"/>
</dbReference>
<accession>A0A6A5T795</accession>
<keyword evidence="1" id="KW-1133">Transmembrane helix</keyword>
<organism evidence="2 3">
    <name type="scientific">Byssothecium circinans</name>
    <dbReference type="NCBI Taxonomy" id="147558"/>
    <lineage>
        <taxon>Eukaryota</taxon>
        <taxon>Fungi</taxon>
        <taxon>Dikarya</taxon>
        <taxon>Ascomycota</taxon>
        <taxon>Pezizomycotina</taxon>
        <taxon>Dothideomycetes</taxon>
        <taxon>Pleosporomycetidae</taxon>
        <taxon>Pleosporales</taxon>
        <taxon>Massarineae</taxon>
        <taxon>Massarinaceae</taxon>
        <taxon>Byssothecium</taxon>
    </lineage>
</organism>
<keyword evidence="1" id="KW-0812">Transmembrane</keyword>
<evidence type="ECO:0000313" key="2">
    <source>
        <dbReference type="EMBL" id="KAF1948815.1"/>
    </source>
</evidence>